<organism evidence="1 2">
    <name type="scientific">Pseudoramibacter alactolyticus ATCC 23263</name>
    <dbReference type="NCBI Taxonomy" id="887929"/>
    <lineage>
        <taxon>Bacteria</taxon>
        <taxon>Bacillati</taxon>
        <taxon>Bacillota</taxon>
        <taxon>Clostridia</taxon>
        <taxon>Eubacteriales</taxon>
        <taxon>Eubacteriaceae</taxon>
        <taxon>Pseudoramibacter</taxon>
    </lineage>
</organism>
<dbReference type="EMBL" id="AEQN01000007">
    <property type="protein sequence ID" value="EFV02514.1"/>
    <property type="molecule type" value="Genomic_DNA"/>
</dbReference>
<sequence length="41" mass="4654">MVTKHLILSGHSISSLRVHMIDLMTLLYGQEEKKTVVLTTE</sequence>
<protein>
    <submittedName>
        <fullName evidence="1">Uncharacterized protein</fullName>
    </submittedName>
</protein>
<evidence type="ECO:0000313" key="1">
    <source>
        <dbReference type="EMBL" id="EFV02514.1"/>
    </source>
</evidence>
<dbReference type="AlphaFoldDB" id="E6MEI9"/>
<evidence type="ECO:0000313" key="2">
    <source>
        <dbReference type="Proteomes" id="UP000004754"/>
    </source>
</evidence>
<gene>
    <name evidence="1" type="ORF">HMP0721_0422</name>
</gene>
<comment type="caution">
    <text evidence="1">The sequence shown here is derived from an EMBL/GenBank/DDBJ whole genome shotgun (WGS) entry which is preliminary data.</text>
</comment>
<keyword evidence="2" id="KW-1185">Reference proteome</keyword>
<dbReference type="HOGENOM" id="CLU_3275247_0_0_9"/>
<accession>E6MEI9</accession>
<dbReference type="Proteomes" id="UP000004754">
    <property type="component" value="Unassembled WGS sequence"/>
</dbReference>
<reference evidence="1 2" key="1">
    <citation type="submission" date="2010-12" db="EMBL/GenBank/DDBJ databases">
        <authorList>
            <person name="Muzny D."/>
            <person name="Qin X."/>
            <person name="Deng J."/>
            <person name="Jiang H."/>
            <person name="Liu Y."/>
            <person name="Qu J."/>
            <person name="Song X.-Z."/>
            <person name="Zhang L."/>
            <person name="Thornton R."/>
            <person name="Coyle M."/>
            <person name="Francisco L."/>
            <person name="Jackson L."/>
            <person name="Javaid M."/>
            <person name="Korchina V."/>
            <person name="Kovar C."/>
            <person name="Mata R."/>
            <person name="Mathew T."/>
            <person name="Ngo R."/>
            <person name="Nguyen L."/>
            <person name="Nguyen N."/>
            <person name="Okwuonu G."/>
            <person name="Ongeri F."/>
            <person name="Pham C."/>
            <person name="Simmons D."/>
            <person name="Wilczek-Boney K."/>
            <person name="Hale W."/>
            <person name="Jakkamsetti A."/>
            <person name="Pham P."/>
            <person name="Ruth R."/>
            <person name="San Lucas F."/>
            <person name="Warren J."/>
            <person name="Zhang J."/>
            <person name="Zhao Z."/>
            <person name="Zhou C."/>
            <person name="Zhu D."/>
            <person name="Lee S."/>
            <person name="Bess C."/>
            <person name="Blankenburg K."/>
            <person name="Forbes L."/>
            <person name="Fu Q."/>
            <person name="Gubbala S."/>
            <person name="Hirani K."/>
            <person name="Jayaseelan J.C."/>
            <person name="Lara F."/>
            <person name="Munidasa M."/>
            <person name="Palculict T."/>
            <person name="Patil S."/>
            <person name="Pu L.-L."/>
            <person name="Saada N."/>
            <person name="Tang L."/>
            <person name="Weissenberger G."/>
            <person name="Zhu Y."/>
            <person name="Hemphill L."/>
            <person name="Shang Y."/>
            <person name="Youmans B."/>
            <person name="Ayvaz T."/>
            <person name="Ross M."/>
            <person name="Santibanez J."/>
            <person name="Aqrawi P."/>
            <person name="Gross S."/>
            <person name="Joshi V."/>
            <person name="Fowler G."/>
            <person name="Nazareth L."/>
            <person name="Reid J."/>
            <person name="Worley K."/>
            <person name="Petrosino J."/>
            <person name="Highlander S."/>
            <person name="Gibbs R."/>
        </authorList>
    </citation>
    <scope>NUCLEOTIDE SEQUENCE [LARGE SCALE GENOMIC DNA]</scope>
    <source>
        <strain evidence="1 2">ATCC 23263</strain>
    </source>
</reference>
<proteinExistence type="predicted"/>
<name>E6MEI9_9FIRM</name>